<gene>
    <name evidence="3" type="ORF">PR048_025031</name>
</gene>
<dbReference type="EMBL" id="JARBHB010000010">
    <property type="protein sequence ID" value="KAJ8874189.1"/>
    <property type="molecule type" value="Genomic_DNA"/>
</dbReference>
<comment type="caution">
    <text evidence="3">The sequence shown here is derived from an EMBL/GenBank/DDBJ whole genome shotgun (WGS) entry which is preliminary data.</text>
</comment>
<evidence type="ECO:0000256" key="2">
    <source>
        <dbReference type="SAM" id="SignalP"/>
    </source>
</evidence>
<feature type="chain" id="PRO_5045711400" evidence="2">
    <location>
        <begin position="16"/>
        <end position="492"/>
    </location>
</feature>
<name>A0ABQ9GQ84_9NEOP</name>
<feature type="compositionally biased region" description="Basic and acidic residues" evidence="1">
    <location>
        <begin position="464"/>
        <end position="479"/>
    </location>
</feature>
<protein>
    <submittedName>
        <fullName evidence="3">Uncharacterized protein</fullName>
    </submittedName>
</protein>
<dbReference type="Proteomes" id="UP001159363">
    <property type="component" value="Chromosome 9"/>
</dbReference>
<sequence length="492" mass="55035">MGVFWWVAWLRSASCLLYCRPAGPNRSSLRFRRTAADTRRLACSPPTNQTGPLPDFRILESGRTVPLVSGFSRGSPVPPVLPFRRCSILTSITLIGSQDLACYVGNTARLARRSDGALDVRVSVAHIAIPPLDLERGGPSSLRLTLSLKDPPPAAHAVREVLVSNPRQGIDTISLPPRRTGFDSQRVRRTMSLISWFSQGFLVFPALECQRFFILISLHEKFDAPGGGGGEEAAQVLYRRRVFLVAISFCRCPRQSSQRRPVRQLDVNYRGRNSLAPGAIVFITRPSWKRRRRWGWLVRWYVWSAEGWGGRRARGLDVTKGRAIVTAAVGPRVGRKACLLARLFNFSVPALSVRRYTRANAITVAGHVFLEKEIGVEFPRKGEGGLTLQGSFPRKPADQQNLPCTVPTCENLAVTPPGIEPGTIWLEANAPAVPRTQRLSCNRREWRVGKREIPEKTRRHAVSSRHDSHMRKSMDRPRQELSPYHLGGRRAL</sequence>
<evidence type="ECO:0000313" key="4">
    <source>
        <dbReference type="Proteomes" id="UP001159363"/>
    </source>
</evidence>
<keyword evidence="2" id="KW-0732">Signal</keyword>
<feature type="signal peptide" evidence="2">
    <location>
        <begin position="1"/>
        <end position="15"/>
    </location>
</feature>
<reference evidence="3 4" key="1">
    <citation type="submission" date="2023-02" db="EMBL/GenBank/DDBJ databases">
        <title>LHISI_Scaffold_Assembly.</title>
        <authorList>
            <person name="Stuart O.P."/>
            <person name="Cleave R."/>
            <person name="Magrath M.J.L."/>
            <person name="Mikheyev A.S."/>
        </authorList>
    </citation>
    <scope>NUCLEOTIDE SEQUENCE [LARGE SCALE GENOMIC DNA]</scope>
    <source>
        <strain evidence="3">Daus_M_001</strain>
        <tissue evidence="3">Leg muscle</tissue>
    </source>
</reference>
<feature type="region of interest" description="Disordered" evidence="1">
    <location>
        <begin position="451"/>
        <end position="492"/>
    </location>
</feature>
<accession>A0ABQ9GQ84</accession>
<organism evidence="3 4">
    <name type="scientific">Dryococelus australis</name>
    <dbReference type="NCBI Taxonomy" id="614101"/>
    <lineage>
        <taxon>Eukaryota</taxon>
        <taxon>Metazoa</taxon>
        <taxon>Ecdysozoa</taxon>
        <taxon>Arthropoda</taxon>
        <taxon>Hexapoda</taxon>
        <taxon>Insecta</taxon>
        <taxon>Pterygota</taxon>
        <taxon>Neoptera</taxon>
        <taxon>Polyneoptera</taxon>
        <taxon>Phasmatodea</taxon>
        <taxon>Verophasmatodea</taxon>
        <taxon>Anareolatae</taxon>
        <taxon>Phasmatidae</taxon>
        <taxon>Eurycanthinae</taxon>
        <taxon>Dryococelus</taxon>
    </lineage>
</organism>
<keyword evidence="4" id="KW-1185">Reference proteome</keyword>
<evidence type="ECO:0000313" key="3">
    <source>
        <dbReference type="EMBL" id="KAJ8874189.1"/>
    </source>
</evidence>
<proteinExistence type="predicted"/>
<evidence type="ECO:0000256" key="1">
    <source>
        <dbReference type="SAM" id="MobiDB-lite"/>
    </source>
</evidence>